<keyword evidence="2" id="KW-0732">Signal</keyword>
<accession>A0ABY8TK82</accession>
<feature type="region of interest" description="Disordered" evidence="1">
    <location>
        <begin position="355"/>
        <end position="418"/>
    </location>
</feature>
<dbReference type="SUPFAM" id="SSF82153">
    <property type="entry name" value="FAS1 domain"/>
    <property type="match status" value="2"/>
</dbReference>
<sequence length="455" mass="47739">MRNWQTIRLLYLVAVRLAARQALLASAANVAGSSRGAIPSGWPNGIVTSCSDAFWAQQKLTLWKQVLDIVGVSKELCNPAARYLAFAPTNAALTAFMASMGFEQGISDLQQRPGLARELLAMHLVLALPPDAQQQLAKGRFAEVPTEAQGLFGRLKVKVTAGGVVVADGQGDAAHLLKVLKLQENKTVVILDRVLFSGRYYTSFARLCNHRPPASDMCSALFKAGVLHSLATNDFASTVFVPGNKAFASAGIQLSALTDTSSHGSSAARAALVDRIRYHVVPGLHPIPGGFKSGMAQATLLQGRQLKVVYQPAGNGTQEAFVLADAGRQKVPVVVTDIYVGQAIAHGITSVLQPPPQAGAASSKPLPGTAATPTPTPPAAAAARNSKPAGPAAAAAAPKAGVSSSSSSSAAAGLRSGRRLSAWSDIERVILPMNKAETDIRAKVHRMNKEQEEKW</sequence>
<evidence type="ECO:0000313" key="5">
    <source>
        <dbReference type="Proteomes" id="UP001244341"/>
    </source>
</evidence>
<reference evidence="4 5" key="1">
    <citation type="submission" date="2023-05" db="EMBL/GenBank/DDBJ databases">
        <title>A 100% complete, gapless, phased diploid assembly of the Scenedesmus obliquus UTEX 3031 genome.</title>
        <authorList>
            <person name="Biondi T.C."/>
            <person name="Hanschen E.R."/>
            <person name="Kwon T."/>
            <person name="Eng W."/>
            <person name="Kruse C.P.S."/>
            <person name="Koehler S.I."/>
            <person name="Kunde Y."/>
            <person name="Gleasner C.D."/>
            <person name="You Mak K.T."/>
            <person name="Polle J."/>
            <person name="Hovde B.T."/>
            <person name="Starkenburg S.R."/>
        </authorList>
    </citation>
    <scope>NUCLEOTIDE SEQUENCE [LARGE SCALE GENOMIC DNA]</scope>
    <source>
        <strain evidence="4 5">DOE0152z</strain>
    </source>
</reference>
<dbReference type="Proteomes" id="UP001244341">
    <property type="component" value="Chromosome 1b"/>
</dbReference>
<organism evidence="4 5">
    <name type="scientific">Tetradesmus obliquus</name>
    <name type="common">Green alga</name>
    <name type="synonym">Acutodesmus obliquus</name>
    <dbReference type="NCBI Taxonomy" id="3088"/>
    <lineage>
        <taxon>Eukaryota</taxon>
        <taxon>Viridiplantae</taxon>
        <taxon>Chlorophyta</taxon>
        <taxon>core chlorophytes</taxon>
        <taxon>Chlorophyceae</taxon>
        <taxon>CS clade</taxon>
        <taxon>Sphaeropleales</taxon>
        <taxon>Scenedesmaceae</taxon>
        <taxon>Tetradesmus</taxon>
    </lineage>
</organism>
<keyword evidence="5" id="KW-1185">Reference proteome</keyword>
<dbReference type="EMBL" id="CP126208">
    <property type="protein sequence ID" value="WIA09524.1"/>
    <property type="molecule type" value="Genomic_DNA"/>
</dbReference>
<dbReference type="PANTHER" id="PTHR10900:SF77">
    <property type="entry name" value="FI19380P1"/>
    <property type="match status" value="1"/>
</dbReference>
<dbReference type="PANTHER" id="PTHR10900">
    <property type="entry name" value="PERIOSTIN-RELATED"/>
    <property type="match status" value="1"/>
</dbReference>
<dbReference type="InterPro" id="IPR050904">
    <property type="entry name" value="Adhesion/Biosynth-related"/>
</dbReference>
<evidence type="ECO:0000313" key="4">
    <source>
        <dbReference type="EMBL" id="WIA09524.1"/>
    </source>
</evidence>
<dbReference type="InterPro" id="IPR036378">
    <property type="entry name" value="FAS1_dom_sf"/>
</dbReference>
<evidence type="ECO:0000256" key="1">
    <source>
        <dbReference type="SAM" id="MobiDB-lite"/>
    </source>
</evidence>
<dbReference type="SMART" id="SM00554">
    <property type="entry name" value="FAS1"/>
    <property type="match status" value="1"/>
</dbReference>
<proteinExistence type="predicted"/>
<evidence type="ECO:0000256" key="2">
    <source>
        <dbReference type="SAM" id="SignalP"/>
    </source>
</evidence>
<feature type="chain" id="PRO_5046212242" description="FAS1 domain-containing protein" evidence="2">
    <location>
        <begin position="21"/>
        <end position="455"/>
    </location>
</feature>
<feature type="compositionally biased region" description="Low complexity" evidence="1">
    <location>
        <begin position="364"/>
        <end position="418"/>
    </location>
</feature>
<gene>
    <name evidence="4" type="ORF">OEZ85_008920</name>
</gene>
<dbReference type="Gene3D" id="2.30.180.10">
    <property type="entry name" value="FAS1 domain"/>
    <property type="match status" value="2"/>
</dbReference>
<name>A0ABY8TK82_TETOB</name>
<protein>
    <recommendedName>
        <fullName evidence="3">FAS1 domain-containing protein</fullName>
    </recommendedName>
</protein>
<dbReference type="InterPro" id="IPR000782">
    <property type="entry name" value="FAS1_domain"/>
</dbReference>
<feature type="domain" description="FAS1" evidence="3">
    <location>
        <begin position="188"/>
        <end position="352"/>
    </location>
</feature>
<dbReference type="Pfam" id="PF02469">
    <property type="entry name" value="Fasciclin"/>
    <property type="match status" value="2"/>
</dbReference>
<feature type="signal peptide" evidence="2">
    <location>
        <begin position="1"/>
        <end position="20"/>
    </location>
</feature>
<dbReference type="PROSITE" id="PS50213">
    <property type="entry name" value="FAS1"/>
    <property type="match status" value="1"/>
</dbReference>
<evidence type="ECO:0000259" key="3">
    <source>
        <dbReference type="PROSITE" id="PS50213"/>
    </source>
</evidence>